<protein>
    <submittedName>
        <fullName evidence="4">Uncharacterized protein</fullName>
    </submittedName>
</protein>
<accession>A0A8T2QET1</accession>
<evidence type="ECO:0000256" key="3">
    <source>
        <dbReference type="SAM" id="Phobius"/>
    </source>
</evidence>
<keyword evidence="1" id="KW-0175">Coiled coil</keyword>
<evidence type="ECO:0000313" key="4">
    <source>
        <dbReference type="EMBL" id="KAH7282379.1"/>
    </source>
</evidence>
<sequence>MPTGRKVRSSVSHLEKENTRSAVDHSSSAHLNRKHGTIYCTCSEFSVVSSNFAGGSLVKGAKKSELLRMNEVLGNQIISLRQSYAEACFNFSKLESILVAENRKLTLDVSSAQKQASSLRKENKALLASQAKLKSILCLYLAEVECLTEELAIEKTKFENLRVKKTDLTALERRISSVDEDFSDLVDSERRMMSVQVTAFDERRADTRVDMHIEGHMDSTRSKVSYHEELLQLNERTSADSQMDLGNIQKEVEHPYSENHNLASQGSVSEEELKKKQLYMQERTCHEHSCRQTATMQLLNDRNSKPTGNIKALQEEFESSDENKARKEQFQNIRDQIQTMVIQMEKDRLNHADNIKACRLNFENKINTLEGLLHENNPSAGSIEVPLTEEYQSAVIVLPENVSSMSIDATLPSVEDKRPLGQRAIIQKEIPIVKQQKREETQDQSFREDENVTAVLESMQGKEIQKYGTKSAVRMDMANLKPEVSSLTRNLSEISCRSLDNQKKYTDQRQKLLAELKKNEIRVSDLELKQSEILTELSAEKVAKTAALEKVAKLKDSLRALVRENFDLKSSLSMQISHLTDELQDLHHFNFMITEQLACPQQNRKEMMIESQWKTERPTALEVEAKDMMAEKLVLQEDMENERIEALATMASLRNEIGCLEQAKDQLVRELLSTKGNVEALIKDNEQLSRNITSSRHEKDKLESQVSELNAELIGVREQLQCDTEAKAQEYVVMEQLRSEITRLTSVHSELESFVKVYGDQNKFLKSANQKKDDEIAYFRKLSTELEISQNALQSELMKLKADSQALEGINAVLHSSIEQKADLIMALEKSLQENRMAHDAALLAEREGNLCLESAMQKQNRELEKLHKELCEVRAESSSKTSQLESAKQRNHELESRITETTHEFSKVISSAECSPSLDKETPDRLMDDKDDKIDHLKCQITQSSRTDMNPSNICETGDIMMVGPEAHLKADLNFVKEELLKAERDLHAAFERELKEASRRVSILEAQLVSKATIQSQLEFQATALHNDTLAARFVSLHTENDCKDTMEAMLKSCNVQNRALEEKLKFVKRTLDQMQNSSRDYQKSATLQNQMSCIWDYCSIERRIELYGIDVNKKEGIAESEQSPENVGNGKRRLSRMALWALLVSAGSSLVVAGIKTYTKKPEN</sequence>
<feature type="region of interest" description="Disordered" evidence="2">
    <location>
        <begin position="1"/>
        <end position="28"/>
    </location>
</feature>
<organism evidence="4 5">
    <name type="scientific">Ceratopteris richardii</name>
    <name type="common">Triangle waterfern</name>
    <dbReference type="NCBI Taxonomy" id="49495"/>
    <lineage>
        <taxon>Eukaryota</taxon>
        <taxon>Viridiplantae</taxon>
        <taxon>Streptophyta</taxon>
        <taxon>Embryophyta</taxon>
        <taxon>Tracheophyta</taxon>
        <taxon>Polypodiopsida</taxon>
        <taxon>Polypodiidae</taxon>
        <taxon>Polypodiales</taxon>
        <taxon>Pteridineae</taxon>
        <taxon>Pteridaceae</taxon>
        <taxon>Parkerioideae</taxon>
        <taxon>Ceratopteris</taxon>
    </lineage>
</organism>
<evidence type="ECO:0000256" key="2">
    <source>
        <dbReference type="SAM" id="MobiDB-lite"/>
    </source>
</evidence>
<keyword evidence="3" id="KW-1133">Transmembrane helix</keyword>
<keyword evidence="3" id="KW-0472">Membrane</keyword>
<feature type="coiled-coil region" evidence="1">
    <location>
        <begin position="625"/>
        <end position="719"/>
    </location>
</feature>
<feature type="coiled-coil region" evidence="1">
    <location>
        <begin position="850"/>
        <end position="905"/>
    </location>
</feature>
<feature type="compositionally biased region" description="Basic and acidic residues" evidence="2">
    <location>
        <begin position="13"/>
        <end position="23"/>
    </location>
</feature>
<evidence type="ECO:0000256" key="1">
    <source>
        <dbReference type="SAM" id="Coils"/>
    </source>
</evidence>
<feature type="transmembrane region" description="Helical" evidence="3">
    <location>
        <begin position="1140"/>
        <end position="1158"/>
    </location>
</feature>
<dbReference type="EMBL" id="CM035440">
    <property type="protein sequence ID" value="KAH7282379.1"/>
    <property type="molecule type" value="Genomic_DNA"/>
</dbReference>
<proteinExistence type="predicted"/>
<feature type="region of interest" description="Disordered" evidence="2">
    <location>
        <begin position="910"/>
        <end position="930"/>
    </location>
</feature>
<dbReference type="Proteomes" id="UP000825935">
    <property type="component" value="Chromosome 35"/>
</dbReference>
<reference evidence="4" key="1">
    <citation type="submission" date="2021-08" db="EMBL/GenBank/DDBJ databases">
        <title>WGS assembly of Ceratopteris richardii.</title>
        <authorList>
            <person name="Marchant D.B."/>
            <person name="Chen G."/>
            <person name="Jenkins J."/>
            <person name="Shu S."/>
            <person name="Leebens-Mack J."/>
            <person name="Grimwood J."/>
            <person name="Schmutz J."/>
            <person name="Soltis P."/>
            <person name="Soltis D."/>
            <person name="Chen Z.-H."/>
        </authorList>
    </citation>
    <scope>NUCLEOTIDE SEQUENCE</scope>
    <source>
        <strain evidence="4">Whitten #5841</strain>
        <tissue evidence="4">Leaf</tissue>
    </source>
</reference>
<feature type="coiled-coil region" evidence="1">
    <location>
        <begin position="509"/>
        <end position="564"/>
    </location>
</feature>
<feature type="coiled-coil region" evidence="1">
    <location>
        <begin position="1046"/>
        <end position="1080"/>
    </location>
</feature>
<keyword evidence="5" id="KW-1185">Reference proteome</keyword>
<comment type="caution">
    <text evidence="4">The sequence shown here is derived from an EMBL/GenBank/DDBJ whole genome shotgun (WGS) entry which is preliminary data.</text>
</comment>
<feature type="compositionally biased region" description="Basic and acidic residues" evidence="2">
    <location>
        <begin position="919"/>
        <end position="930"/>
    </location>
</feature>
<name>A0A8T2QET1_CERRI</name>
<gene>
    <name evidence="4" type="ORF">KP509_35G027900</name>
</gene>
<keyword evidence="3" id="KW-0812">Transmembrane</keyword>
<feature type="coiled-coil region" evidence="1">
    <location>
        <begin position="967"/>
        <end position="1009"/>
    </location>
</feature>
<dbReference type="AlphaFoldDB" id="A0A8T2QET1"/>
<evidence type="ECO:0000313" key="5">
    <source>
        <dbReference type="Proteomes" id="UP000825935"/>
    </source>
</evidence>
<feature type="coiled-coil region" evidence="1">
    <location>
        <begin position="102"/>
        <end position="164"/>
    </location>
</feature>